<dbReference type="Pfam" id="PF04964">
    <property type="entry name" value="Flp_Fap"/>
    <property type="match status" value="1"/>
</dbReference>
<evidence type="ECO:0000313" key="3">
    <source>
        <dbReference type="Proteomes" id="UP000322294"/>
    </source>
</evidence>
<dbReference type="InterPro" id="IPR007047">
    <property type="entry name" value="Flp_Fap"/>
</dbReference>
<dbReference type="EMBL" id="VNHO01000014">
    <property type="protein sequence ID" value="TYP53767.1"/>
    <property type="molecule type" value="Genomic_DNA"/>
</dbReference>
<dbReference type="AlphaFoldDB" id="A0A5S5AQ44"/>
<dbReference type="Proteomes" id="UP000322294">
    <property type="component" value="Unassembled WGS sequence"/>
</dbReference>
<name>A0A5S5AQ44_9FIRM</name>
<accession>A0A5S5AQ44</accession>
<gene>
    <name evidence="2" type="ORF">LZ11_01489</name>
</gene>
<keyword evidence="1" id="KW-1133">Transmembrane helix</keyword>
<comment type="caution">
    <text evidence="2">The sequence shown here is derived from an EMBL/GenBank/DDBJ whole genome shotgun (WGS) entry which is preliminary data.</text>
</comment>
<keyword evidence="3" id="KW-1185">Reference proteome</keyword>
<evidence type="ECO:0000256" key="1">
    <source>
        <dbReference type="SAM" id="Phobius"/>
    </source>
</evidence>
<reference evidence="2 3" key="1">
    <citation type="submission" date="2019-07" db="EMBL/GenBank/DDBJ databases">
        <title>Genomic Encyclopedia of Type Strains, Phase I: the one thousand microbial genomes (KMG-I) project.</title>
        <authorList>
            <person name="Kyrpides N."/>
        </authorList>
    </citation>
    <scope>NUCLEOTIDE SEQUENCE [LARGE SCALE GENOMIC DNA]</scope>
    <source>
        <strain evidence="2 3">DSM 16647</strain>
    </source>
</reference>
<sequence length="59" mass="6298">MLGLIRNLWADQEGQAMAEYGLILALVAVVVIIALTTLGNNIKARFEEVGNTIGPNSSQ</sequence>
<proteinExistence type="predicted"/>
<dbReference type="RefSeq" id="WP_148867242.1">
    <property type="nucleotide sequence ID" value="NZ_VNHO01000014.1"/>
</dbReference>
<keyword evidence="1" id="KW-0472">Membrane</keyword>
<organism evidence="2 3">
    <name type="scientific">Thermosediminibacter litoriperuensis</name>
    <dbReference type="NCBI Taxonomy" id="291989"/>
    <lineage>
        <taxon>Bacteria</taxon>
        <taxon>Bacillati</taxon>
        <taxon>Bacillota</taxon>
        <taxon>Clostridia</taxon>
        <taxon>Thermosediminibacterales</taxon>
        <taxon>Thermosediminibacteraceae</taxon>
        <taxon>Thermosediminibacter</taxon>
    </lineage>
</organism>
<protein>
    <submittedName>
        <fullName evidence="2">Pilus assembly protein Flp/PilA</fullName>
    </submittedName>
</protein>
<feature type="transmembrane region" description="Helical" evidence="1">
    <location>
        <begin position="20"/>
        <end position="38"/>
    </location>
</feature>
<keyword evidence="1" id="KW-0812">Transmembrane</keyword>
<evidence type="ECO:0000313" key="2">
    <source>
        <dbReference type="EMBL" id="TYP53767.1"/>
    </source>
</evidence>